<organism evidence="1 2">
    <name type="scientific">Streptomyces mordarskii</name>
    <dbReference type="NCBI Taxonomy" id="1226758"/>
    <lineage>
        <taxon>Bacteria</taxon>
        <taxon>Bacillati</taxon>
        <taxon>Actinomycetota</taxon>
        <taxon>Actinomycetes</taxon>
        <taxon>Kitasatosporales</taxon>
        <taxon>Streptomycetaceae</taxon>
        <taxon>Streptomyces</taxon>
    </lineage>
</organism>
<dbReference type="Gene3D" id="1.25.40.10">
    <property type="entry name" value="Tetratricopeptide repeat domain"/>
    <property type="match status" value="1"/>
</dbReference>
<accession>A0ABN1D6M5</accession>
<gene>
    <name evidence="1" type="ORF">GCM10010390_41940</name>
</gene>
<name>A0ABN1D6M5_9ACTN</name>
<comment type="caution">
    <text evidence="1">The sequence shown here is derived from an EMBL/GenBank/DDBJ whole genome shotgun (WGS) entry which is preliminary data.</text>
</comment>
<proteinExistence type="predicted"/>
<dbReference type="Proteomes" id="UP001501576">
    <property type="component" value="Unassembled WGS sequence"/>
</dbReference>
<dbReference type="EMBL" id="BAAABZ010000042">
    <property type="protein sequence ID" value="GAA0535770.1"/>
    <property type="molecule type" value="Genomic_DNA"/>
</dbReference>
<dbReference type="InterPro" id="IPR011990">
    <property type="entry name" value="TPR-like_helical_dom_sf"/>
</dbReference>
<protein>
    <submittedName>
        <fullName evidence="1">Uncharacterized protein</fullName>
    </submittedName>
</protein>
<evidence type="ECO:0000313" key="1">
    <source>
        <dbReference type="EMBL" id="GAA0535770.1"/>
    </source>
</evidence>
<reference evidence="1 2" key="1">
    <citation type="journal article" date="2019" name="Int. J. Syst. Evol. Microbiol.">
        <title>The Global Catalogue of Microorganisms (GCM) 10K type strain sequencing project: providing services to taxonomists for standard genome sequencing and annotation.</title>
        <authorList>
            <consortium name="The Broad Institute Genomics Platform"/>
            <consortium name="The Broad Institute Genome Sequencing Center for Infectious Disease"/>
            <person name="Wu L."/>
            <person name="Ma J."/>
        </authorList>
    </citation>
    <scope>NUCLEOTIDE SEQUENCE [LARGE SCALE GENOMIC DNA]</scope>
    <source>
        <strain evidence="1 2">JCM 5052</strain>
    </source>
</reference>
<evidence type="ECO:0000313" key="2">
    <source>
        <dbReference type="Proteomes" id="UP001501576"/>
    </source>
</evidence>
<dbReference type="SUPFAM" id="SSF48452">
    <property type="entry name" value="TPR-like"/>
    <property type="match status" value="1"/>
</dbReference>
<keyword evidence="2" id="KW-1185">Reference proteome</keyword>
<sequence>MLLWVITQTFGDPARTGAAVLPQLTEMIATVGDDPTRVIRVGTASVFVDRLGDFRWATRRLVDQGRAGAAPVRRHLGALMHLGLDYFHLGRWDDAAQLAAEGLTLCEDHDYRFYAWYFQYIQAAVAAAQGDAETSAALTEQIVRWAMPGGTYGARSFACHARALAALGSGDFETAYQHACTLSPPRTVAPYVPIAMWGTMIWSRRPSAPAG</sequence>